<dbReference type="PROSITE" id="PS51787">
    <property type="entry name" value="LON_N"/>
    <property type="match status" value="1"/>
</dbReference>
<organism evidence="2 3">
    <name type="scientific">Hyphomonas atlantica</name>
    <dbReference type="NCBI Taxonomy" id="1280948"/>
    <lineage>
        <taxon>Bacteria</taxon>
        <taxon>Pseudomonadati</taxon>
        <taxon>Pseudomonadota</taxon>
        <taxon>Alphaproteobacteria</taxon>
        <taxon>Hyphomonadales</taxon>
        <taxon>Hyphomonadaceae</taxon>
        <taxon>Hyphomonas</taxon>
    </lineage>
</organism>
<dbReference type="AlphaFoldDB" id="A0A059E7N2"/>
<sequence length="216" mass="23973">MSQPSFTRLSELPEELAIFPLPGALLFPRWQLPLNIFEPRYLNMIDDVIQDMRMIGMIQSVGGSKAKPDVAHTGCAGRITAWSETGDGRYLITLTGIARFDVKEELSVMTPYRQVVPDWAPYEADLKDVPDSKLPDRSRLVSALHDYTEAHDMSTDWSAVEEAPLETLVNALCSGCPFSVMEKQALVEAPTLKDRTETLITLLEMDVSGEDGGTLQ</sequence>
<protein>
    <recommendedName>
        <fullName evidence="1">Lon N-terminal domain-containing protein</fullName>
    </recommendedName>
</protein>
<dbReference type="RefSeq" id="WP_035549695.1">
    <property type="nucleotide sequence ID" value="NZ_AWFH01000006.1"/>
</dbReference>
<dbReference type="PATRIC" id="fig|1280948.3.peg.1180"/>
<dbReference type="eggNOG" id="COG2802">
    <property type="taxonomic scope" value="Bacteria"/>
</dbReference>
<name>A0A059E7N2_9PROT</name>
<reference evidence="2 3" key="1">
    <citation type="journal article" date="2014" name="Antonie Van Leeuwenhoek">
        <title>Hyphomonas beringensis sp. nov. and Hyphomonas chukchiensis sp. nov., isolated from surface seawater of the Bering Sea and Chukchi Sea.</title>
        <authorList>
            <person name="Li C."/>
            <person name="Lai Q."/>
            <person name="Li G."/>
            <person name="Dong C."/>
            <person name="Wang J."/>
            <person name="Liao Y."/>
            <person name="Shao Z."/>
        </authorList>
    </citation>
    <scope>NUCLEOTIDE SEQUENCE [LARGE SCALE GENOMIC DNA]</scope>
    <source>
        <strain evidence="2 3">22II1-22F38</strain>
    </source>
</reference>
<dbReference type="InterPro" id="IPR015947">
    <property type="entry name" value="PUA-like_sf"/>
</dbReference>
<evidence type="ECO:0000259" key="1">
    <source>
        <dbReference type="PROSITE" id="PS51787"/>
    </source>
</evidence>
<keyword evidence="3" id="KW-1185">Reference proteome</keyword>
<evidence type="ECO:0000313" key="3">
    <source>
        <dbReference type="Proteomes" id="UP000024547"/>
    </source>
</evidence>
<dbReference type="SUPFAM" id="SSF88697">
    <property type="entry name" value="PUA domain-like"/>
    <property type="match status" value="1"/>
</dbReference>
<feature type="domain" description="Lon N-terminal" evidence="1">
    <location>
        <begin position="16"/>
        <end position="207"/>
    </location>
</feature>
<dbReference type="SMART" id="SM00464">
    <property type="entry name" value="LON"/>
    <property type="match status" value="1"/>
</dbReference>
<dbReference type="OrthoDB" id="9806457at2"/>
<dbReference type="PANTHER" id="PTHR46732">
    <property type="entry name" value="ATP-DEPENDENT PROTEASE LA (LON) DOMAIN PROTEIN"/>
    <property type="match status" value="1"/>
</dbReference>
<dbReference type="Pfam" id="PF02190">
    <property type="entry name" value="LON_substr_bdg"/>
    <property type="match status" value="1"/>
</dbReference>
<dbReference type="STRING" id="1280948.HY36_14725"/>
<evidence type="ECO:0000313" key="2">
    <source>
        <dbReference type="EMBL" id="KCZ63547.1"/>
    </source>
</evidence>
<dbReference type="Gene3D" id="2.30.130.40">
    <property type="entry name" value="LON domain-like"/>
    <property type="match status" value="1"/>
</dbReference>
<proteinExistence type="predicted"/>
<dbReference type="InterPro" id="IPR003111">
    <property type="entry name" value="Lon_prtase_N"/>
</dbReference>
<gene>
    <name evidence="2" type="ORF">HY36_14725</name>
</gene>
<accession>A0A059E7N2</accession>
<dbReference type="PANTHER" id="PTHR46732:SF8">
    <property type="entry name" value="ATP-DEPENDENT PROTEASE LA (LON) DOMAIN PROTEIN"/>
    <property type="match status" value="1"/>
</dbReference>
<dbReference type="Proteomes" id="UP000024547">
    <property type="component" value="Unassembled WGS sequence"/>
</dbReference>
<dbReference type="InterPro" id="IPR046336">
    <property type="entry name" value="Lon_prtase_N_sf"/>
</dbReference>
<dbReference type="EMBL" id="AWFH01000006">
    <property type="protein sequence ID" value="KCZ63547.1"/>
    <property type="molecule type" value="Genomic_DNA"/>
</dbReference>
<comment type="caution">
    <text evidence="2">The sequence shown here is derived from an EMBL/GenBank/DDBJ whole genome shotgun (WGS) entry which is preliminary data.</text>
</comment>